<protein>
    <recommendedName>
        <fullName evidence="3">UDP-N-acetylmuramoylalanyl-D-glutamate--2, 6-diaminopimelate ligase</fullName>
    </recommendedName>
</protein>
<dbReference type="InterPro" id="IPR038765">
    <property type="entry name" value="Papain-like_cys_pep_sf"/>
</dbReference>
<dbReference type="Gene3D" id="3.90.1720.10">
    <property type="entry name" value="endopeptidase domain like (from Nostoc punctiforme)"/>
    <property type="match status" value="1"/>
</dbReference>
<sequence>MLENGDLIFVRDESDMGQAIQTSTGNYNHVAIYLDGMIYHASGQAGVVCQEPADFFEPNLLYDLYVYPEMDIQSVKERACRHLGASYNASFYPDGTGFYCSQYMVEILPIFETIPMKFGDGKQDISDFWREYYRELGLPVPLNQAGTNPSQLAASPLLECKERNLHDSDF</sequence>
<dbReference type="PATRIC" id="fig|28037.99.peg.642"/>
<name>A0A081PQ37_STRMT</name>
<dbReference type="InterPro" id="IPR024453">
    <property type="entry name" value="Peptidase_C92"/>
</dbReference>
<dbReference type="Pfam" id="PF05708">
    <property type="entry name" value="Peptidase_C92"/>
    <property type="match status" value="1"/>
</dbReference>
<accession>A0A081PQ37</accession>
<dbReference type="EMBL" id="JPFT01000005">
    <property type="protein sequence ID" value="KEQ32810.1"/>
    <property type="molecule type" value="Genomic_DNA"/>
</dbReference>
<dbReference type="SUPFAM" id="SSF54001">
    <property type="entry name" value="Cysteine proteinases"/>
    <property type="match status" value="1"/>
</dbReference>
<evidence type="ECO:0008006" key="3">
    <source>
        <dbReference type="Google" id="ProtNLM"/>
    </source>
</evidence>
<evidence type="ECO:0000313" key="1">
    <source>
        <dbReference type="EMBL" id="KEQ32810.1"/>
    </source>
</evidence>
<proteinExistence type="predicted"/>
<dbReference type="Proteomes" id="UP000028093">
    <property type="component" value="Unassembled WGS sequence"/>
</dbReference>
<comment type="caution">
    <text evidence="1">The sequence shown here is derived from an EMBL/GenBank/DDBJ whole genome shotgun (WGS) entry which is preliminary data.</text>
</comment>
<dbReference type="AlphaFoldDB" id="A0A081PQ37"/>
<gene>
    <name evidence="1" type="ORF">SK1126_0713</name>
</gene>
<reference evidence="1 2" key="1">
    <citation type="submission" date="2014-05" db="EMBL/GenBank/DDBJ databases">
        <authorList>
            <person name="Daugherty S.C."/>
            <person name="Tallon L.J."/>
            <person name="Sadzewicz L."/>
            <person name="Kilian M."/>
            <person name="Tettelin H."/>
        </authorList>
    </citation>
    <scope>NUCLEOTIDE SEQUENCE [LARGE SCALE GENOMIC DNA]</scope>
    <source>
        <strain evidence="1 2">SK1126</strain>
    </source>
</reference>
<evidence type="ECO:0000313" key="2">
    <source>
        <dbReference type="Proteomes" id="UP000028093"/>
    </source>
</evidence>
<organism evidence="1 2">
    <name type="scientific">Streptococcus mitis</name>
    <dbReference type="NCBI Taxonomy" id="28037"/>
    <lineage>
        <taxon>Bacteria</taxon>
        <taxon>Bacillati</taxon>
        <taxon>Bacillota</taxon>
        <taxon>Bacilli</taxon>
        <taxon>Lactobacillales</taxon>
        <taxon>Streptococcaceae</taxon>
        <taxon>Streptococcus</taxon>
        <taxon>Streptococcus mitis group</taxon>
    </lineage>
</organism>
<dbReference type="RefSeq" id="WP_033681557.1">
    <property type="nucleotide sequence ID" value="NZ_JPFT01000005.1"/>
</dbReference>